<feature type="region of interest" description="Disordered" evidence="1">
    <location>
        <begin position="109"/>
        <end position="152"/>
    </location>
</feature>
<gene>
    <name evidence="2" type="ORF">PoB_006179400</name>
</gene>
<feature type="compositionally biased region" description="Polar residues" evidence="1">
    <location>
        <begin position="109"/>
        <end position="131"/>
    </location>
</feature>
<evidence type="ECO:0000313" key="2">
    <source>
        <dbReference type="EMBL" id="GFO35289.1"/>
    </source>
</evidence>
<keyword evidence="3" id="KW-1185">Reference proteome</keyword>
<comment type="caution">
    <text evidence="2">The sequence shown here is derived from an EMBL/GenBank/DDBJ whole genome shotgun (WGS) entry which is preliminary data.</text>
</comment>
<dbReference type="Proteomes" id="UP000735302">
    <property type="component" value="Unassembled WGS sequence"/>
</dbReference>
<dbReference type="AlphaFoldDB" id="A0AAV4CTT3"/>
<accession>A0AAV4CTT3</accession>
<protein>
    <submittedName>
        <fullName evidence="2">Uncharacterized protein</fullName>
    </submittedName>
</protein>
<evidence type="ECO:0000313" key="3">
    <source>
        <dbReference type="Proteomes" id="UP000735302"/>
    </source>
</evidence>
<dbReference type="EMBL" id="BLXT01006999">
    <property type="protein sequence ID" value="GFO35289.1"/>
    <property type="molecule type" value="Genomic_DNA"/>
</dbReference>
<reference evidence="2 3" key="1">
    <citation type="journal article" date="2021" name="Elife">
        <title>Chloroplast acquisition without the gene transfer in kleptoplastic sea slugs, Plakobranchus ocellatus.</title>
        <authorList>
            <person name="Maeda T."/>
            <person name="Takahashi S."/>
            <person name="Yoshida T."/>
            <person name="Shimamura S."/>
            <person name="Takaki Y."/>
            <person name="Nagai Y."/>
            <person name="Toyoda A."/>
            <person name="Suzuki Y."/>
            <person name="Arimoto A."/>
            <person name="Ishii H."/>
            <person name="Satoh N."/>
            <person name="Nishiyama T."/>
            <person name="Hasebe M."/>
            <person name="Maruyama T."/>
            <person name="Minagawa J."/>
            <person name="Obokata J."/>
            <person name="Shigenobu S."/>
        </authorList>
    </citation>
    <scope>NUCLEOTIDE SEQUENCE [LARGE SCALE GENOMIC DNA]</scope>
</reference>
<proteinExistence type="predicted"/>
<name>A0AAV4CTT3_9GAST</name>
<evidence type="ECO:0000256" key="1">
    <source>
        <dbReference type="SAM" id="MobiDB-lite"/>
    </source>
</evidence>
<sequence>MTSHLRFSAIVERCDWLLRTVILIAKIIDPYDKIGQPADFAYHPSSSAPHWHANTMAKRCCVNMATIGKSRVLGVGVRAGRGRGLFRGQHSRQRFFFFYKVEEKTVQSYPATTSKRNSAEGQQSEASTSHDGATDANVEMTNGSPVADSPKGQETFHYQLTTTLFSLDRSCWSDIESVMEQLIKYDNAEHRISPEEKQRTLEAVQQYMESAIFYERQIAQRTQEPLTPQENQILDAMTKDEWEKLDSAKDEATKYQLQSHARQHVEKKLFQCNTEDSHNCNTEMLRDNKSKEISPSEAHTKVEDACLKATEKSKVLTCLMANNEVQDGPKRQETPGSTENGLTLLCAVALGNQPDEKENGPMEEHKAIAVKSEGIQMDVDVKKEL</sequence>
<organism evidence="2 3">
    <name type="scientific">Plakobranchus ocellatus</name>
    <dbReference type="NCBI Taxonomy" id="259542"/>
    <lineage>
        <taxon>Eukaryota</taxon>
        <taxon>Metazoa</taxon>
        <taxon>Spiralia</taxon>
        <taxon>Lophotrochozoa</taxon>
        <taxon>Mollusca</taxon>
        <taxon>Gastropoda</taxon>
        <taxon>Heterobranchia</taxon>
        <taxon>Euthyneura</taxon>
        <taxon>Panpulmonata</taxon>
        <taxon>Sacoglossa</taxon>
        <taxon>Placobranchoidea</taxon>
        <taxon>Plakobranchidae</taxon>
        <taxon>Plakobranchus</taxon>
    </lineage>
</organism>